<reference evidence="8" key="2">
    <citation type="journal article" date="2017" name="Plant Physiol. Biochem.">
        <title>Differential oxidative and antioxidative response of duckweed Lemna minor toward plant growth promoting/inhibiting bacteria.</title>
        <authorList>
            <person name="Ishizawa H."/>
            <person name="Kuroda M."/>
            <person name="Morikawa M."/>
            <person name="Ike M."/>
        </authorList>
    </citation>
    <scope>NUCLEOTIDE SEQUENCE [LARGE SCALE GENOMIC DNA]</scope>
    <source>
        <strain evidence="8">M6</strain>
    </source>
</reference>
<feature type="transmembrane region" description="Helical" evidence="5">
    <location>
        <begin position="99"/>
        <end position="119"/>
    </location>
</feature>
<dbReference type="PANTHER" id="PTHR37422">
    <property type="entry name" value="TEICHURONIC ACID BIOSYNTHESIS PROTEIN TUAE"/>
    <property type="match status" value="1"/>
</dbReference>
<keyword evidence="2 5" id="KW-0812">Transmembrane</keyword>
<feature type="transmembrane region" description="Helical" evidence="5">
    <location>
        <begin position="12"/>
        <end position="29"/>
    </location>
</feature>
<evidence type="ECO:0000256" key="5">
    <source>
        <dbReference type="SAM" id="Phobius"/>
    </source>
</evidence>
<dbReference type="AlphaFoldDB" id="A0A3G9G3C6"/>
<reference evidence="8" key="1">
    <citation type="journal article" date="2017" name="Biotechnol. Biofuels">
        <title>Evaluation of environmental bacterial communities as a factor affecting the growth of duckweed Lemna minor.</title>
        <authorList>
            <person name="Ishizawa H."/>
            <person name="Kuroda M."/>
            <person name="Morikawa M."/>
            <person name="Ike M."/>
        </authorList>
    </citation>
    <scope>NUCLEOTIDE SEQUENCE [LARGE SCALE GENOMIC DNA]</scope>
    <source>
        <strain evidence="8">M6</strain>
    </source>
</reference>
<feature type="transmembrane region" description="Helical" evidence="5">
    <location>
        <begin position="243"/>
        <end position="265"/>
    </location>
</feature>
<evidence type="ECO:0000256" key="2">
    <source>
        <dbReference type="ARBA" id="ARBA00022692"/>
    </source>
</evidence>
<accession>A0A3G9G3C6</accession>
<dbReference type="GO" id="GO:0016020">
    <property type="term" value="C:membrane"/>
    <property type="evidence" value="ECO:0007669"/>
    <property type="project" value="UniProtKB-SubCell"/>
</dbReference>
<evidence type="ECO:0000256" key="3">
    <source>
        <dbReference type="ARBA" id="ARBA00022989"/>
    </source>
</evidence>
<feature type="transmembrane region" description="Helical" evidence="5">
    <location>
        <begin position="169"/>
        <end position="188"/>
    </location>
</feature>
<feature type="transmembrane region" description="Helical" evidence="5">
    <location>
        <begin position="331"/>
        <end position="350"/>
    </location>
</feature>
<feature type="transmembrane region" description="Helical" evidence="5">
    <location>
        <begin position="35"/>
        <end position="52"/>
    </location>
</feature>
<dbReference type="OrthoDB" id="8050531at2"/>
<dbReference type="InterPro" id="IPR007016">
    <property type="entry name" value="O-antigen_ligase-rel_domated"/>
</dbReference>
<dbReference type="Pfam" id="PF04932">
    <property type="entry name" value="Wzy_C"/>
    <property type="match status" value="1"/>
</dbReference>
<feature type="transmembrane region" description="Helical" evidence="5">
    <location>
        <begin position="200"/>
        <end position="231"/>
    </location>
</feature>
<feature type="transmembrane region" description="Helical" evidence="5">
    <location>
        <begin position="59"/>
        <end position="79"/>
    </location>
</feature>
<dbReference type="EMBL" id="AP018827">
    <property type="protein sequence ID" value="BBF80375.1"/>
    <property type="molecule type" value="Genomic_DNA"/>
</dbReference>
<sequence length="426" mass="46979">MTPTKASKLPLPSYTGVIMGITLVFLALFTYAGPLGYALTATFGGLLLLGYWRYAGRFGWIGVVLLVLLLWLVSRSTLLYDLNSGADFSQYKTWEDQEWLKVMLQPVWYGALILAAWSMKPKTASGLMTGLLYAYIGLCGLIIVDALSGARVYQAVSAALYQPIRPDLAMVKVSLATYAFVLLYWPVMLAGEHRFRILKLIALAACVLAPLVTGASAPLLALIVSVTVFWVARRFPVVGGFSIYKVMATLVGFKILFTPLIIDAIRRLGWGDNVRQFLPASWDARLDIWEFAVQKILQKPFLGWGFDSSRHFGKPIPLHPHNMSIQVGLELGYIGLFLLAAVWVLLILRIGRGAPEAPVEAFVELSELSTAGAPIQTDPRPYALATLSAVFVIAQLSFGIWQEWWLALMALVTAIYLMARTASQKV</sequence>
<evidence type="ECO:0000256" key="1">
    <source>
        <dbReference type="ARBA" id="ARBA00004141"/>
    </source>
</evidence>
<organism evidence="7 8">
    <name type="scientific">Asticcacaulis excentricus</name>
    <dbReference type="NCBI Taxonomy" id="78587"/>
    <lineage>
        <taxon>Bacteria</taxon>
        <taxon>Pseudomonadati</taxon>
        <taxon>Pseudomonadota</taxon>
        <taxon>Alphaproteobacteria</taxon>
        <taxon>Caulobacterales</taxon>
        <taxon>Caulobacteraceae</taxon>
        <taxon>Asticcacaulis</taxon>
    </lineage>
</organism>
<gene>
    <name evidence="7" type="ORF">EM6_0955</name>
</gene>
<dbReference type="PANTHER" id="PTHR37422:SF17">
    <property type="entry name" value="O-ANTIGEN LIGASE"/>
    <property type="match status" value="1"/>
</dbReference>
<keyword evidence="4 5" id="KW-0472">Membrane</keyword>
<evidence type="ECO:0000256" key="4">
    <source>
        <dbReference type="ARBA" id="ARBA00023136"/>
    </source>
</evidence>
<proteinExistence type="predicted"/>
<feature type="domain" description="O-antigen ligase-related" evidence="6">
    <location>
        <begin position="202"/>
        <end position="339"/>
    </location>
</feature>
<comment type="subcellular location">
    <subcellularLocation>
        <location evidence="1">Membrane</location>
        <topology evidence="1">Multi-pass membrane protein</topology>
    </subcellularLocation>
</comment>
<name>A0A3G9G3C6_9CAUL</name>
<keyword evidence="3 5" id="KW-1133">Transmembrane helix</keyword>
<protein>
    <recommendedName>
        <fullName evidence="6">O-antigen ligase-related domain-containing protein</fullName>
    </recommendedName>
</protein>
<evidence type="ECO:0000313" key="7">
    <source>
        <dbReference type="EMBL" id="BBF80375.1"/>
    </source>
</evidence>
<dbReference type="Proteomes" id="UP000278756">
    <property type="component" value="Chromosome 1"/>
</dbReference>
<dbReference type="InterPro" id="IPR051533">
    <property type="entry name" value="WaaL-like"/>
</dbReference>
<dbReference type="RefSeq" id="WP_126420675.1">
    <property type="nucleotide sequence ID" value="NZ_AP018827.1"/>
</dbReference>
<feature type="transmembrane region" description="Helical" evidence="5">
    <location>
        <begin position="404"/>
        <end position="422"/>
    </location>
</feature>
<feature type="transmembrane region" description="Helical" evidence="5">
    <location>
        <begin position="131"/>
        <end position="149"/>
    </location>
</feature>
<evidence type="ECO:0000259" key="6">
    <source>
        <dbReference type="Pfam" id="PF04932"/>
    </source>
</evidence>
<evidence type="ECO:0000313" key="8">
    <source>
        <dbReference type="Proteomes" id="UP000278756"/>
    </source>
</evidence>